<dbReference type="PANTHER" id="PTHR46910:SF12">
    <property type="entry name" value="REGULATORY PROTEIN CAT8"/>
    <property type="match status" value="1"/>
</dbReference>
<dbReference type="InterPro" id="IPR007219">
    <property type="entry name" value="XnlR_reg_dom"/>
</dbReference>
<dbReference type="GO" id="GO:0005634">
    <property type="term" value="C:nucleus"/>
    <property type="evidence" value="ECO:0007669"/>
    <property type="project" value="UniProtKB-SubCell"/>
</dbReference>
<keyword evidence="4" id="KW-0805">Transcription regulation</keyword>
<feature type="compositionally biased region" description="Low complexity" evidence="9">
    <location>
        <begin position="745"/>
        <end position="776"/>
    </location>
</feature>
<evidence type="ECO:0000256" key="3">
    <source>
        <dbReference type="ARBA" id="ARBA00022833"/>
    </source>
</evidence>
<dbReference type="AlphaFoldDB" id="A0AAJ0C6D8"/>
<protein>
    <submittedName>
        <fullName evidence="11">Fungal-specific transcription factor domain-containing protein</fullName>
    </submittedName>
</protein>
<dbReference type="CDD" id="cd15485">
    <property type="entry name" value="ZIP_Cat8"/>
    <property type="match status" value="1"/>
</dbReference>
<keyword evidence="3" id="KW-0862">Zinc</keyword>
<dbReference type="GeneID" id="85307486"/>
<dbReference type="SMART" id="SM00906">
    <property type="entry name" value="Fungal_trans"/>
    <property type="match status" value="1"/>
</dbReference>
<keyword evidence="8" id="KW-0175">Coiled coil</keyword>
<feature type="region of interest" description="Disordered" evidence="9">
    <location>
        <begin position="669"/>
        <end position="713"/>
    </location>
</feature>
<dbReference type="InterPro" id="IPR050987">
    <property type="entry name" value="AtrR-like"/>
</dbReference>
<dbReference type="CDD" id="cd00067">
    <property type="entry name" value="GAL4"/>
    <property type="match status" value="1"/>
</dbReference>
<dbReference type="GO" id="GO:0006351">
    <property type="term" value="P:DNA-templated transcription"/>
    <property type="evidence" value="ECO:0007669"/>
    <property type="project" value="InterPro"/>
</dbReference>
<keyword evidence="12" id="KW-1185">Reference proteome</keyword>
<dbReference type="FunFam" id="4.10.240.10:FF:000007">
    <property type="entry name" value="C6 transcription factor FacB"/>
    <property type="match status" value="1"/>
</dbReference>
<evidence type="ECO:0000313" key="11">
    <source>
        <dbReference type="EMBL" id="KAK1771008.1"/>
    </source>
</evidence>
<dbReference type="Pfam" id="PF04082">
    <property type="entry name" value="Fungal_trans"/>
    <property type="match status" value="1"/>
</dbReference>
<evidence type="ECO:0000313" key="12">
    <source>
        <dbReference type="Proteomes" id="UP001244011"/>
    </source>
</evidence>
<feature type="region of interest" description="Disordered" evidence="9">
    <location>
        <begin position="101"/>
        <end position="133"/>
    </location>
</feature>
<evidence type="ECO:0000256" key="6">
    <source>
        <dbReference type="ARBA" id="ARBA00023163"/>
    </source>
</evidence>
<dbReference type="SMART" id="SM00066">
    <property type="entry name" value="GAL4"/>
    <property type="match status" value="1"/>
</dbReference>
<feature type="coiled-coil region" evidence="8">
    <location>
        <begin position="67"/>
        <end position="101"/>
    </location>
</feature>
<dbReference type="PANTHER" id="PTHR46910">
    <property type="entry name" value="TRANSCRIPTION FACTOR PDR1"/>
    <property type="match status" value="1"/>
</dbReference>
<keyword evidence="2" id="KW-0479">Metal-binding</keyword>
<dbReference type="GO" id="GO:0008270">
    <property type="term" value="F:zinc ion binding"/>
    <property type="evidence" value="ECO:0007669"/>
    <property type="project" value="InterPro"/>
</dbReference>
<feature type="domain" description="Zn(2)-C6 fungal-type" evidence="10">
    <location>
        <begin position="23"/>
        <end position="53"/>
    </location>
</feature>
<reference evidence="11" key="1">
    <citation type="submission" date="2023-06" db="EMBL/GenBank/DDBJ databases">
        <title>Genome-scale phylogeny and comparative genomics of the fungal order Sordariales.</title>
        <authorList>
            <consortium name="Lawrence Berkeley National Laboratory"/>
            <person name="Hensen N."/>
            <person name="Bonometti L."/>
            <person name="Westerberg I."/>
            <person name="Brannstrom I.O."/>
            <person name="Guillou S."/>
            <person name="Cros-Aarteil S."/>
            <person name="Calhoun S."/>
            <person name="Haridas S."/>
            <person name="Kuo A."/>
            <person name="Mondo S."/>
            <person name="Pangilinan J."/>
            <person name="Riley R."/>
            <person name="Labutti K."/>
            <person name="Andreopoulos B."/>
            <person name="Lipzen A."/>
            <person name="Chen C."/>
            <person name="Yanf M."/>
            <person name="Daum C."/>
            <person name="Ng V."/>
            <person name="Clum A."/>
            <person name="Steindorff A."/>
            <person name="Ohm R."/>
            <person name="Martin F."/>
            <person name="Silar P."/>
            <person name="Natvig D."/>
            <person name="Lalanne C."/>
            <person name="Gautier V."/>
            <person name="Ament-Velasquez S.L."/>
            <person name="Kruys A."/>
            <person name="Hutchinson M.I."/>
            <person name="Powell A.J."/>
            <person name="Barry K."/>
            <person name="Miller A.N."/>
            <person name="Grigoriev I.V."/>
            <person name="Debuchy R."/>
            <person name="Gladieux P."/>
            <person name="Thoren M.H."/>
            <person name="Johannesson H."/>
        </authorList>
    </citation>
    <scope>NUCLEOTIDE SEQUENCE</scope>
    <source>
        <strain evidence="11">8032-3</strain>
    </source>
</reference>
<dbReference type="PROSITE" id="PS00463">
    <property type="entry name" value="ZN2_CY6_FUNGAL_1"/>
    <property type="match status" value="1"/>
</dbReference>
<dbReference type="InterPro" id="IPR001138">
    <property type="entry name" value="Zn2Cys6_DnaBD"/>
</dbReference>
<dbReference type="PROSITE" id="PS50048">
    <property type="entry name" value="ZN2_CY6_FUNGAL_2"/>
    <property type="match status" value="1"/>
</dbReference>
<dbReference type="EMBL" id="MU838999">
    <property type="protein sequence ID" value="KAK1771008.1"/>
    <property type="molecule type" value="Genomic_DNA"/>
</dbReference>
<feature type="compositionally biased region" description="Polar residues" evidence="9">
    <location>
        <begin position="777"/>
        <end position="787"/>
    </location>
</feature>
<keyword evidence="5" id="KW-0238">DNA-binding</keyword>
<evidence type="ECO:0000256" key="7">
    <source>
        <dbReference type="ARBA" id="ARBA00023242"/>
    </source>
</evidence>
<sequence>MPGILPMKVIKVGTSSQSRIAQACDRCRSKKIRCDGIRPCCSQCANVGFECRTSDKLSRRAFPRGYTESLEERVRQLESEVRELKDLLDEKDEKIDMLSRMHGNNARTPAAPKQSPHTSSGDQRDPSPRPKEDTFRVQASPLLLGVENSDSYFMGASSGRAFIEAFKRKVQENGKPCPDFLPETFLHIQGCYPLIPKAPSQAMRIPARLFTDRCVNVYFQEWAPLFPVLHKPTYLRVYEEFVADPEKIKNNHKLAQLHLVFCIAALSSEHPDLEQISACELQWQRSLDAIIMDNTVITLQCLVLALMYCTVRADYKRLQHYKGIAVGLSHRLGLHQSQKRFSFGALTIETRKKVFWTLYTLDCFSAAILGLPKLLKEDDIHAEYPSDTDDEYVTEKGFEACLPGEHTRLSSALALFRATRILARVLQRNYPAATSHELSLQQMSALQAELDEWSDNLPSHLKLTFKQDKPSTDLTGSRSPLLALAYYYTKTLIYRPAVGSSLGSKSAPALIAIGESSKHIVQIVQLLEERNMSFSFCLNKTDTLVLCGMTLLYQSLDLGHGSKMMKDSEKYANAVIKIVDKAKAPGSLELKQIAGTLITLDDQPQPQPQSSFPAPARRSPDACMAAPPNRSSPPTSRASHNKVSSSLGRHASASASETDLLLKQEKLRRMTMPQLAQTRPELYRVRSRPSLDSGRHDHPLPRPNHRLSLSQAQAAQAAIIARVSPTPGTSHKQNLDFLSLASGASNNQQPSSPVQSRGQQQSVPQRQQQGPPQGQQNQFYPQRSQKASSVSTAEWEALLGSLDNGQLNLYDAIYGGPKISLTEAPAPTSNWSSDPWDLSNFNMGDFETTGASAQSVLSLSDESLSSGGEDLASSDMGLSVGSLEYANSLLPGTTAGATSDGFSLDGLDDNFGL</sequence>
<comment type="caution">
    <text evidence="11">The sequence shown here is derived from an EMBL/GenBank/DDBJ whole genome shotgun (WGS) entry which is preliminary data.</text>
</comment>
<keyword evidence="6" id="KW-0804">Transcription</keyword>
<feature type="compositionally biased region" description="Polar residues" evidence="9">
    <location>
        <begin position="632"/>
        <end position="657"/>
    </location>
</feature>
<proteinExistence type="predicted"/>
<gene>
    <name evidence="11" type="ORF">QBC33DRAFT_444964</name>
</gene>
<keyword evidence="7" id="KW-0539">Nucleus</keyword>
<evidence type="ECO:0000256" key="8">
    <source>
        <dbReference type="SAM" id="Coils"/>
    </source>
</evidence>
<dbReference type="CDD" id="cd12148">
    <property type="entry name" value="fungal_TF_MHR"/>
    <property type="match status" value="1"/>
</dbReference>
<evidence type="ECO:0000256" key="1">
    <source>
        <dbReference type="ARBA" id="ARBA00004123"/>
    </source>
</evidence>
<evidence type="ECO:0000256" key="2">
    <source>
        <dbReference type="ARBA" id="ARBA00022723"/>
    </source>
</evidence>
<dbReference type="GO" id="GO:0003677">
    <property type="term" value="F:DNA binding"/>
    <property type="evidence" value="ECO:0007669"/>
    <property type="project" value="UniProtKB-KW"/>
</dbReference>
<dbReference type="Pfam" id="PF00172">
    <property type="entry name" value="Zn_clus"/>
    <property type="match status" value="1"/>
</dbReference>
<evidence type="ECO:0000256" key="4">
    <source>
        <dbReference type="ARBA" id="ARBA00023015"/>
    </source>
</evidence>
<dbReference type="GO" id="GO:0000981">
    <property type="term" value="F:DNA-binding transcription factor activity, RNA polymerase II-specific"/>
    <property type="evidence" value="ECO:0007669"/>
    <property type="project" value="InterPro"/>
</dbReference>
<dbReference type="InterPro" id="IPR036864">
    <property type="entry name" value="Zn2-C6_fun-type_DNA-bd_sf"/>
</dbReference>
<evidence type="ECO:0000259" key="10">
    <source>
        <dbReference type="PROSITE" id="PS50048"/>
    </source>
</evidence>
<accession>A0AAJ0C6D8</accession>
<evidence type="ECO:0000256" key="5">
    <source>
        <dbReference type="ARBA" id="ARBA00023125"/>
    </source>
</evidence>
<organism evidence="11 12">
    <name type="scientific">Phialemonium atrogriseum</name>
    <dbReference type="NCBI Taxonomy" id="1093897"/>
    <lineage>
        <taxon>Eukaryota</taxon>
        <taxon>Fungi</taxon>
        <taxon>Dikarya</taxon>
        <taxon>Ascomycota</taxon>
        <taxon>Pezizomycotina</taxon>
        <taxon>Sordariomycetes</taxon>
        <taxon>Sordariomycetidae</taxon>
        <taxon>Cephalothecales</taxon>
        <taxon>Cephalothecaceae</taxon>
        <taxon>Phialemonium</taxon>
    </lineage>
</organism>
<feature type="region of interest" description="Disordered" evidence="9">
    <location>
        <begin position="742"/>
        <end position="787"/>
    </location>
</feature>
<evidence type="ECO:0000256" key="9">
    <source>
        <dbReference type="SAM" id="MobiDB-lite"/>
    </source>
</evidence>
<dbReference type="RefSeq" id="XP_060287221.1">
    <property type="nucleotide sequence ID" value="XM_060424299.1"/>
</dbReference>
<comment type="subcellular location">
    <subcellularLocation>
        <location evidence="1">Nucleus</location>
    </subcellularLocation>
</comment>
<feature type="compositionally biased region" description="Basic and acidic residues" evidence="9">
    <location>
        <begin position="122"/>
        <end position="133"/>
    </location>
</feature>
<feature type="region of interest" description="Disordered" evidence="9">
    <location>
        <begin position="599"/>
        <end position="657"/>
    </location>
</feature>
<name>A0AAJ0C6D8_9PEZI</name>
<dbReference type="Proteomes" id="UP001244011">
    <property type="component" value="Unassembled WGS sequence"/>
</dbReference>
<dbReference type="Gene3D" id="4.10.240.10">
    <property type="entry name" value="Zn(2)-C6 fungal-type DNA-binding domain"/>
    <property type="match status" value="1"/>
</dbReference>
<dbReference type="SUPFAM" id="SSF57701">
    <property type="entry name" value="Zn2/Cys6 DNA-binding domain"/>
    <property type="match status" value="1"/>
</dbReference>